<dbReference type="Pfam" id="PF02082">
    <property type="entry name" value="Rrf2"/>
    <property type="match status" value="1"/>
</dbReference>
<dbReference type="InterPro" id="IPR000944">
    <property type="entry name" value="Tscrpt_reg_Rrf2"/>
</dbReference>
<organism evidence="1 3">
    <name type="scientific">Capnocytophaga canis</name>
    <dbReference type="NCBI Taxonomy" id="1848903"/>
    <lineage>
        <taxon>Bacteria</taxon>
        <taxon>Pseudomonadati</taxon>
        <taxon>Bacteroidota</taxon>
        <taxon>Flavobacteriia</taxon>
        <taxon>Flavobacteriales</taxon>
        <taxon>Flavobacteriaceae</taxon>
        <taxon>Capnocytophaga</taxon>
    </lineage>
</organism>
<dbReference type="RefSeq" id="WP_042343925.1">
    <property type="nucleotide sequence ID" value="NZ_CDOH01000046.1"/>
</dbReference>
<keyword evidence="3" id="KW-1185">Reference proteome</keyword>
<dbReference type="GO" id="GO:0005829">
    <property type="term" value="C:cytosol"/>
    <property type="evidence" value="ECO:0007669"/>
    <property type="project" value="TreeGrafter"/>
</dbReference>
<protein>
    <submittedName>
        <fullName evidence="1 2">Transcriptional regulator</fullName>
    </submittedName>
</protein>
<dbReference type="GO" id="GO:0003700">
    <property type="term" value="F:DNA-binding transcription factor activity"/>
    <property type="evidence" value="ECO:0007669"/>
    <property type="project" value="TreeGrafter"/>
</dbReference>
<dbReference type="InterPro" id="IPR036388">
    <property type="entry name" value="WH-like_DNA-bd_sf"/>
</dbReference>
<dbReference type="PANTHER" id="PTHR33221:SF15">
    <property type="entry name" value="HTH-TYPE TRANSCRIPTIONAL REGULATOR YWGB-RELATED"/>
    <property type="match status" value="1"/>
</dbReference>
<dbReference type="Proteomes" id="UP000045051">
    <property type="component" value="Unassembled WGS sequence"/>
</dbReference>
<dbReference type="NCBIfam" id="TIGR00738">
    <property type="entry name" value="rrf2_super"/>
    <property type="match status" value="1"/>
</dbReference>
<name>A0A0B7I2X4_9FLAO</name>
<evidence type="ECO:0000313" key="4">
    <source>
        <dbReference type="Proteomes" id="UP000265497"/>
    </source>
</evidence>
<gene>
    <name evidence="1" type="ORF">CCAND38_220013</name>
    <name evidence="2" type="ORF">CKY20_01905</name>
</gene>
<sequence>MLSNPSKYAINAVIYLAINGSESNKIGTKEISKKLNIPSPFLAKILQTLAKKKVISSTKGPKGGFWLADHEKQAPLITIIENLDDVENFSNCFMGLKACSEEFPCPIHYAMQPFKKGLITELMENSIDYFSQKVINKEAFLFV</sequence>
<dbReference type="PROSITE" id="PS51197">
    <property type="entry name" value="HTH_RRF2_2"/>
    <property type="match status" value="1"/>
</dbReference>
<dbReference type="Proteomes" id="UP000265497">
    <property type="component" value="Unassembled WGS sequence"/>
</dbReference>
<accession>A0A0B7I2X4</accession>
<dbReference type="EMBL" id="CDOI01000132">
    <property type="protein sequence ID" value="CEN45109.1"/>
    <property type="molecule type" value="Genomic_DNA"/>
</dbReference>
<dbReference type="InterPro" id="IPR036390">
    <property type="entry name" value="WH_DNA-bd_sf"/>
</dbReference>
<evidence type="ECO:0000313" key="2">
    <source>
        <dbReference type="EMBL" id="RIY38316.1"/>
    </source>
</evidence>
<reference evidence="1 3" key="1">
    <citation type="submission" date="2015-01" db="EMBL/GenBank/DDBJ databases">
        <authorList>
            <person name="MANFREDI Pablo"/>
        </authorList>
    </citation>
    <scope>NUCLEOTIDE SEQUENCE [LARGE SCALE GENOMIC DNA]</scope>
    <source>
        <strain evidence="1 3">CcD38</strain>
    </source>
</reference>
<dbReference type="SUPFAM" id="SSF46785">
    <property type="entry name" value="Winged helix' DNA-binding domain"/>
    <property type="match status" value="1"/>
</dbReference>
<reference evidence="2 4" key="2">
    <citation type="submission" date="2017-08" db="EMBL/GenBank/DDBJ databases">
        <title>Capnocytophaga canis 17-158 assembly.</title>
        <authorList>
            <person name="Gulvik C.A."/>
        </authorList>
    </citation>
    <scope>NUCLEOTIDE SEQUENCE [LARGE SCALE GENOMIC DNA]</scope>
    <source>
        <strain evidence="2 4">17-158</strain>
    </source>
</reference>
<evidence type="ECO:0000313" key="1">
    <source>
        <dbReference type="EMBL" id="CEN45109.1"/>
    </source>
</evidence>
<proteinExistence type="predicted"/>
<dbReference type="Gene3D" id="1.10.10.10">
    <property type="entry name" value="Winged helix-like DNA-binding domain superfamily/Winged helix DNA-binding domain"/>
    <property type="match status" value="1"/>
</dbReference>
<dbReference type="AlphaFoldDB" id="A0A0B7I2X4"/>
<dbReference type="EMBL" id="NSDI01000001">
    <property type="protein sequence ID" value="RIY38316.1"/>
    <property type="molecule type" value="Genomic_DNA"/>
</dbReference>
<evidence type="ECO:0000313" key="3">
    <source>
        <dbReference type="Proteomes" id="UP000045051"/>
    </source>
</evidence>
<dbReference type="PANTHER" id="PTHR33221">
    <property type="entry name" value="WINGED HELIX-TURN-HELIX TRANSCRIPTIONAL REGULATOR, RRF2 FAMILY"/>
    <property type="match status" value="1"/>
</dbReference>